<dbReference type="AlphaFoldDB" id="A0A2Z4FNU1"/>
<sequence length="438" mass="47644">MIFVLPAMSWAAEEGAQHQVDSDLYRVLILLAIVGAAYIITHLLLERLAERFGFVTGTEYIVLGALLGPVFGVLDTETIGALTPVNVLGTGSLGLLAGLNLRFRGFTPFRMRAFQSGITIALGTLLTVVGVPLLALIYFDFPGGVDPFMPILLCSGAVAVVVNTGPLRAMAAFWGAEGSTTDFSVQVARFCSSVGIIAFGLIFCFYNETTVPFDVDPPFVWMTWLGIHLLLGSVLGLIFAGFLIRELSDDMLITIFMGMVIFTSGFAYYLHLSPIFVNFVLGVVLINVSQHVEHVHKRLLEIRRPLYIILFFFAGAGWALSAEPIWGYLLVFAYLVLRFVGRMIGSIGASRITKDRSYGSGLYRALQGSGALSVAMLLDFTQVFGNLEYAGLMYNGLLIAIVLSEIASYPLTRNWLIDVADVASPEKRGSSTQTQEAS</sequence>
<feature type="transmembrane region" description="Helical" evidence="1">
    <location>
        <begin position="79"/>
        <end position="101"/>
    </location>
</feature>
<feature type="transmembrane region" description="Helical" evidence="1">
    <location>
        <begin position="219"/>
        <end position="244"/>
    </location>
</feature>
<feature type="transmembrane region" description="Helical" evidence="1">
    <location>
        <begin position="392"/>
        <end position="411"/>
    </location>
</feature>
<evidence type="ECO:0008006" key="4">
    <source>
        <dbReference type="Google" id="ProtNLM"/>
    </source>
</evidence>
<gene>
    <name evidence="2" type="ORF">DN745_14140</name>
</gene>
<dbReference type="EMBL" id="CP030032">
    <property type="protein sequence ID" value="AWV90406.1"/>
    <property type="molecule type" value="Genomic_DNA"/>
</dbReference>
<protein>
    <recommendedName>
        <fullName evidence="4">Cation/H+ exchanger domain-containing protein</fullName>
    </recommendedName>
</protein>
<proteinExistence type="predicted"/>
<feature type="transmembrane region" description="Helical" evidence="1">
    <location>
        <begin position="326"/>
        <end position="349"/>
    </location>
</feature>
<feature type="transmembrane region" description="Helical" evidence="1">
    <location>
        <begin position="187"/>
        <end position="207"/>
    </location>
</feature>
<dbReference type="Proteomes" id="UP000249799">
    <property type="component" value="Chromosome"/>
</dbReference>
<feature type="transmembrane region" description="Helical" evidence="1">
    <location>
        <begin position="24"/>
        <end position="45"/>
    </location>
</feature>
<feature type="transmembrane region" description="Helical" evidence="1">
    <location>
        <begin position="150"/>
        <end position="175"/>
    </location>
</feature>
<feature type="transmembrane region" description="Helical" evidence="1">
    <location>
        <begin position="113"/>
        <end position="138"/>
    </location>
</feature>
<accession>A0A2Z4FNU1</accession>
<evidence type="ECO:0000256" key="1">
    <source>
        <dbReference type="SAM" id="Phobius"/>
    </source>
</evidence>
<feature type="transmembrane region" description="Helical" evidence="1">
    <location>
        <begin position="361"/>
        <end position="380"/>
    </location>
</feature>
<keyword evidence="1" id="KW-0812">Transmembrane</keyword>
<name>A0A2Z4FNU1_9DELT</name>
<feature type="transmembrane region" description="Helical" evidence="1">
    <location>
        <begin position="275"/>
        <end position="292"/>
    </location>
</feature>
<feature type="transmembrane region" description="Helical" evidence="1">
    <location>
        <begin position="52"/>
        <end position="73"/>
    </location>
</feature>
<keyword evidence="3" id="KW-1185">Reference proteome</keyword>
<keyword evidence="1" id="KW-1133">Transmembrane helix</keyword>
<evidence type="ECO:0000313" key="2">
    <source>
        <dbReference type="EMBL" id="AWV90406.1"/>
    </source>
</evidence>
<dbReference type="KEGG" id="bsed:DN745_14140"/>
<evidence type="ECO:0000313" key="3">
    <source>
        <dbReference type="Proteomes" id="UP000249799"/>
    </source>
</evidence>
<organism evidence="2 3">
    <name type="scientific">Bradymonas sediminis</name>
    <dbReference type="NCBI Taxonomy" id="1548548"/>
    <lineage>
        <taxon>Bacteria</taxon>
        <taxon>Deltaproteobacteria</taxon>
        <taxon>Bradymonadales</taxon>
        <taxon>Bradymonadaceae</taxon>
        <taxon>Bradymonas</taxon>
    </lineage>
</organism>
<reference evidence="2 3" key="1">
    <citation type="submission" date="2018-06" db="EMBL/GenBank/DDBJ databases">
        <title>Lujinxingia sediminis gen. nov. sp. nov., a new facultative anaerobic member of the class Deltaproteobacteria, and proposal of Lujinxingaceae fam. nov.</title>
        <authorList>
            <person name="Guo L.-Y."/>
            <person name="Li C.-M."/>
            <person name="Wang S."/>
            <person name="Du Z.-J."/>
        </authorList>
    </citation>
    <scope>NUCLEOTIDE SEQUENCE [LARGE SCALE GENOMIC DNA]</scope>
    <source>
        <strain evidence="2 3">FA350</strain>
    </source>
</reference>
<dbReference type="OrthoDB" id="5495515at2"/>
<keyword evidence="1" id="KW-0472">Membrane</keyword>